<dbReference type="PROSITE" id="PS51462">
    <property type="entry name" value="NUDIX"/>
    <property type="match status" value="1"/>
</dbReference>
<evidence type="ECO:0000256" key="1">
    <source>
        <dbReference type="ARBA" id="ARBA00022801"/>
    </source>
</evidence>
<evidence type="ECO:0000259" key="2">
    <source>
        <dbReference type="PROSITE" id="PS51462"/>
    </source>
</evidence>
<organism evidence="3 4">
    <name type="scientific">Spirilliplanes yamanashiensis</name>
    <dbReference type="NCBI Taxonomy" id="42233"/>
    <lineage>
        <taxon>Bacteria</taxon>
        <taxon>Bacillati</taxon>
        <taxon>Actinomycetota</taxon>
        <taxon>Actinomycetes</taxon>
        <taxon>Micromonosporales</taxon>
        <taxon>Micromonosporaceae</taxon>
        <taxon>Spirilliplanes</taxon>
    </lineage>
</organism>
<dbReference type="AlphaFoldDB" id="A0A8J3Y4R6"/>
<dbReference type="Pfam" id="PF00300">
    <property type="entry name" value="His_Phos_1"/>
    <property type="match status" value="1"/>
</dbReference>
<dbReference type="PROSITE" id="PS00893">
    <property type="entry name" value="NUDIX_BOX"/>
    <property type="match status" value="1"/>
</dbReference>
<dbReference type="Pfam" id="PF00293">
    <property type="entry name" value="NUDIX"/>
    <property type="match status" value="1"/>
</dbReference>
<name>A0A8J3Y4R6_9ACTN</name>
<sequence length="285" mass="30345">MLWRPGDDGVHVCLVHRPRYDDWSLPKGKLDAGEHPLAAAVREVREETGHAGVPRLRLPSTAYRLPDGADKLVDYWAMRACDEPPGPRDDEADEVVWLSVGAAVDRLSYDHDRRVLDAFAATPATVSIALVRHARAGKRDTWAGPDDARPLDATGSAQADALAPLLALLRPGRLLAATPRRCVQTLMPLAAAVDLPIEADSAFAEPAPGQRRAERAAVAARRLAELAAAGGQVVVCSQGKVIPGALADLAGSADRDSFTTPKGTGWLLSFDGDRLTGLDRLAAEL</sequence>
<protein>
    <submittedName>
        <fullName evidence="3">NUDIX hydrolase</fullName>
    </submittedName>
</protein>
<dbReference type="PANTHER" id="PTHR21340:SF0">
    <property type="entry name" value="BIS(5'-NUCLEOSYL)-TETRAPHOSPHATASE [ASYMMETRICAL]"/>
    <property type="match status" value="1"/>
</dbReference>
<proteinExistence type="predicted"/>
<dbReference type="InterPro" id="IPR029033">
    <property type="entry name" value="His_PPase_superfam"/>
</dbReference>
<dbReference type="SUPFAM" id="SSF55811">
    <property type="entry name" value="Nudix"/>
    <property type="match status" value="1"/>
</dbReference>
<gene>
    <name evidence="3" type="ORF">Sya03_07640</name>
</gene>
<dbReference type="SMART" id="SM00855">
    <property type="entry name" value="PGAM"/>
    <property type="match status" value="1"/>
</dbReference>
<dbReference type="GO" id="GO:0006754">
    <property type="term" value="P:ATP biosynthetic process"/>
    <property type="evidence" value="ECO:0007669"/>
    <property type="project" value="TreeGrafter"/>
</dbReference>
<dbReference type="InterPro" id="IPR000086">
    <property type="entry name" value="NUDIX_hydrolase_dom"/>
</dbReference>
<feature type="domain" description="Nudix hydrolase" evidence="2">
    <location>
        <begin position="1"/>
        <end position="121"/>
    </location>
</feature>
<keyword evidence="1 3" id="KW-0378">Hydrolase</keyword>
<dbReference type="SUPFAM" id="SSF53254">
    <property type="entry name" value="Phosphoglycerate mutase-like"/>
    <property type="match status" value="1"/>
</dbReference>
<accession>A0A8J3Y4R6</accession>
<dbReference type="InterPro" id="IPR013078">
    <property type="entry name" value="His_Pase_superF_clade-1"/>
</dbReference>
<dbReference type="InterPro" id="IPR051325">
    <property type="entry name" value="Nudix_hydrolase_domain"/>
</dbReference>
<dbReference type="GO" id="GO:0004081">
    <property type="term" value="F:bis(5'-nucleosyl)-tetraphosphatase (asymmetrical) activity"/>
    <property type="evidence" value="ECO:0007669"/>
    <property type="project" value="TreeGrafter"/>
</dbReference>
<evidence type="ECO:0000313" key="4">
    <source>
        <dbReference type="Proteomes" id="UP000652013"/>
    </source>
</evidence>
<dbReference type="EMBL" id="BOOY01000004">
    <property type="protein sequence ID" value="GIJ01412.1"/>
    <property type="molecule type" value="Genomic_DNA"/>
</dbReference>
<comment type="caution">
    <text evidence="3">The sequence shown here is derived from an EMBL/GenBank/DDBJ whole genome shotgun (WGS) entry which is preliminary data.</text>
</comment>
<keyword evidence="4" id="KW-1185">Reference proteome</keyword>
<dbReference type="GO" id="GO:0006167">
    <property type="term" value="P:AMP biosynthetic process"/>
    <property type="evidence" value="ECO:0007669"/>
    <property type="project" value="TreeGrafter"/>
</dbReference>
<dbReference type="Gene3D" id="3.90.79.10">
    <property type="entry name" value="Nucleoside Triphosphate Pyrophosphohydrolase"/>
    <property type="match status" value="1"/>
</dbReference>
<dbReference type="InterPro" id="IPR020084">
    <property type="entry name" value="NUDIX_hydrolase_CS"/>
</dbReference>
<dbReference type="CDD" id="cd03673">
    <property type="entry name" value="NUDIX_Ap6A_hydrolase"/>
    <property type="match status" value="1"/>
</dbReference>
<dbReference type="InterPro" id="IPR015797">
    <property type="entry name" value="NUDIX_hydrolase-like_dom_sf"/>
</dbReference>
<dbReference type="PANTHER" id="PTHR21340">
    <property type="entry name" value="DIADENOSINE 5,5-P1,P4-TETRAPHOSPHATE PYROPHOSPHOHYDROLASE MUTT"/>
    <property type="match status" value="1"/>
</dbReference>
<reference evidence="3" key="1">
    <citation type="submission" date="2021-01" db="EMBL/GenBank/DDBJ databases">
        <title>Whole genome shotgun sequence of Spirilliplanes yamanashiensis NBRC 15828.</title>
        <authorList>
            <person name="Komaki H."/>
            <person name="Tamura T."/>
        </authorList>
    </citation>
    <scope>NUCLEOTIDE SEQUENCE</scope>
    <source>
        <strain evidence="3">NBRC 15828</strain>
    </source>
</reference>
<evidence type="ECO:0000313" key="3">
    <source>
        <dbReference type="EMBL" id="GIJ01412.1"/>
    </source>
</evidence>
<dbReference type="Gene3D" id="3.40.50.1240">
    <property type="entry name" value="Phosphoglycerate mutase-like"/>
    <property type="match status" value="1"/>
</dbReference>
<dbReference type="Proteomes" id="UP000652013">
    <property type="component" value="Unassembled WGS sequence"/>
</dbReference>